<dbReference type="SUPFAM" id="SSF48695">
    <property type="entry name" value="Multiheme cytochromes"/>
    <property type="match status" value="1"/>
</dbReference>
<organism evidence="1">
    <name type="scientific">mine drainage metagenome</name>
    <dbReference type="NCBI Taxonomy" id="410659"/>
    <lineage>
        <taxon>unclassified sequences</taxon>
        <taxon>metagenomes</taxon>
        <taxon>ecological metagenomes</taxon>
    </lineage>
</organism>
<protein>
    <submittedName>
        <fullName evidence="1">Uncharacterized protein</fullName>
    </submittedName>
</protein>
<sequence>MKYFELSSKSRPSPHWIKFAAASLMAIAIAGCGGGGTTGANSTVPAATKLSASSWEALQPTIDPASITVTVPANGKPVVTFKVTDGQGNPVVGLGGQIAATSAALPVNYNLQFTLAKLIPADTAGNPSKWVSYMVTKPGTITAAQPAVAASGSTPATAATPATVGTWVGTYPTFDNNGTLVDNNDGTYQYTFLRDITAVQAQVNALTDTTTSFKADLDPANLAYDPAATTRLGIILNGNQPGTGTNTPDKVQVTAPVPLLNTFNIGYDFVPNGGAVTATRDIVVKSSCASCHDNRAIGHISSPNATNGIPAGSFVGRNDPRLCVTCHTDQTKYGFVAVTTDANGNYTGAY</sequence>
<accession>A0A1J5QFB5</accession>
<dbReference type="EMBL" id="MLJW01001358">
    <property type="protein sequence ID" value="OIQ78671.1"/>
    <property type="molecule type" value="Genomic_DNA"/>
</dbReference>
<dbReference type="AlphaFoldDB" id="A0A1J5QFB5"/>
<gene>
    <name evidence="1" type="ORF">GALL_396220</name>
</gene>
<dbReference type="PROSITE" id="PS51257">
    <property type="entry name" value="PROKAR_LIPOPROTEIN"/>
    <property type="match status" value="1"/>
</dbReference>
<proteinExistence type="predicted"/>
<comment type="caution">
    <text evidence="1">The sequence shown here is derived from an EMBL/GenBank/DDBJ whole genome shotgun (WGS) entry which is preliminary data.</text>
</comment>
<dbReference type="InterPro" id="IPR036280">
    <property type="entry name" value="Multihaem_cyt_sf"/>
</dbReference>
<name>A0A1J5QFB5_9ZZZZ</name>
<evidence type="ECO:0000313" key="1">
    <source>
        <dbReference type="EMBL" id="OIQ78671.1"/>
    </source>
</evidence>
<reference evidence="1" key="1">
    <citation type="submission" date="2016-10" db="EMBL/GenBank/DDBJ databases">
        <title>Sequence of Gallionella enrichment culture.</title>
        <authorList>
            <person name="Poehlein A."/>
            <person name="Muehling M."/>
            <person name="Daniel R."/>
        </authorList>
    </citation>
    <scope>NUCLEOTIDE SEQUENCE</scope>
</reference>